<feature type="compositionally biased region" description="Basic and acidic residues" evidence="1">
    <location>
        <begin position="281"/>
        <end position="293"/>
    </location>
</feature>
<feature type="compositionally biased region" description="Basic and acidic residues" evidence="1">
    <location>
        <begin position="253"/>
        <end position="264"/>
    </location>
</feature>
<feature type="compositionally biased region" description="Basic and acidic residues" evidence="1">
    <location>
        <begin position="170"/>
        <end position="181"/>
    </location>
</feature>
<dbReference type="Proteomes" id="UP001189429">
    <property type="component" value="Unassembled WGS sequence"/>
</dbReference>
<organism evidence="2 3">
    <name type="scientific">Prorocentrum cordatum</name>
    <dbReference type="NCBI Taxonomy" id="2364126"/>
    <lineage>
        <taxon>Eukaryota</taxon>
        <taxon>Sar</taxon>
        <taxon>Alveolata</taxon>
        <taxon>Dinophyceae</taxon>
        <taxon>Prorocentrales</taxon>
        <taxon>Prorocentraceae</taxon>
        <taxon>Prorocentrum</taxon>
    </lineage>
</organism>
<evidence type="ECO:0000313" key="2">
    <source>
        <dbReference type="EMBL" id="CAK0869180.1"/>
    </source>
</evidence>
<feature type="region of interest" description="Disordered" evidence="1">
    <location>
        <begin position="56"/>
        <end position="103"/>
    </location>
</feature>
<gene>
    <name evidence="2" type="ORF">PCOR1329_LOCUS55626</name>
</gene>
<dbReference type="EMBL" id="CAUYUJ010016826">
    <property type="protein sequence ID" value="CAK0869180.1"/>
    <property type="molecule type" value="Genomic_DNA"/>
</dbReference>
<evidence type="ECO:0000256" key="1">
    <source>
        <dbReference type="SAM" id="MobiDB-lite"/>
    </source>
</evidence>
<name>A0ABN9V8B3_9DINO</name>
<feature type="region of interest" description="Disordered" evidence="1">
    <location>
        <begin position="170"/>
        <end position="192"/>
    </location>
</feature>
<keyword evidence="3" id="KW-1185">Reference proteome</keyword>
<protein>
    <submittedName>
        <fullName evidence="2">Uncharacterized protein</fullName>
    </submittedName>
</protein>
<feature type="compositionally biased region" description="Low complexity" evidence="1">
    <location>
        <begin position="74"/>
        <end position="93"/>
    </location>
</feature>
<evidence type="ECO:0000313" key="3">
    <source>
        <dbReference type="Proteomes" id="UP001189429"/>
    </source>
</evidence>
<proteinExistence type="predicted"/>
<reference evidence="2" key="1">
    <citation type="submission" date="2023-10" db="EMBL/GenBank/DDBJ databases">
        <authorList>
            <person name="Chen Y."/>
            <person name="Shah S."/>
            <person name="Dougan E. K."/>
            <person name="Thang M."/>
            <person name="Chan C."/>
        </authorList>
    </citation>
    <scope>NUCLEOTIDE SEQUENCE [LARGE SCALE GENOMIC DNA]</scope>
</reference>
<sequence length="987" mass="107300">MARPLRCGGGGSRRSMTYWMCNCGGWNWDWRAPCLGCGYAAPPWVLDAAAARARPQADKDGWVDQPRGRRAQRQARGAAASAASTESQTSASGDSGTPSGGGATAIERLQAAVEQLEALQAGPPDGVDSCFTDVVASQLEAKRAELDAAQRAAAEQKASSLPRSTLLRKEANAISKGERRLRAARQSLEQKQTARDLAEAQLQKAQQELAQLDAELEEAPRAVRALEEDARAEAEALRRQRAAEWAGSPKPLHTKEGAMGRDSTHAGAAEPWQPQSAAERGPAERRGDARGEWPKVAQASKRELVAEAVDLRTGGGADAARIGGQRPLDLGKAQGPQAPGQAATAALDVRCGLEVLGVNGNTWRRSLEVIEAFIERHGARLHLVILQETRLAMPRLEEARSAARRMGYTALLHAAAPTDKEGINLDIFAACGDMVLSEGMPWLAQGDFIMEPGTLRELGWPRAQRGTYLGPAECTCAAQGAEHVCDWFVGSFCLAHGVREASALDGFGLCPHKPVRLLLQDVRPDALVQVLARPGRFPDVDAAACRPREDAAVQVHRRVGRTRWRAEPCSWTWEVGSQPSDASEAAQQWIQAVESTLVGIHGIDDSDLPRYLGRSAGPKVALKPLSAVVKREYRHRHSALTHAIRQALDVALQRLTAGKTKRWQPAHEAWYERQVERVLADVEAATVAACEEEEVEALDFDTSEWGDLVSQAGLHGDPEATAVLQRRLACSQRRDGCKSSASWRAWAKEAVQKGGRLAHRFAKAVPTPQVVDPDTGRPLAGMLAVGQLEANWQALWQQEGFQSGAGVGSWDVRGASLPPVSLEMLQAVCRRYSPTAGLGADQIHPRQLLLLPVALQLRCLDLLEACEERPQALGAQATMMVFIPKADGGARPIALIPLLMRIWSRLRQPTCALWEAEHDHRFFWGKADRGCEKAGWLHNAFAAFARENGFAAASLFLNNTKFYENLRHAVLWQCGIEHGFNLKLLRG</sequence>
<feature type="region of interest" description="Disordered" evidence="1">
    <location>
        <begin position="234"/>
        <end position="298"/>
    </location>
</feature>
<comment type="caution">
    <text evidence="2">The sequence shown here is derived from an EMBL/GenBank/DDBJ whole genome shotgun (WGS) entry which is preliminary data.</text>
</comment>
<accession>A0ABN9V8B3</accession>